<sequence>MSAPDADSQAALHAHGDTPGHGSMKSYLIGFFLSVVLTAVPFWLVMTGALGNAQATVIAIVAMAMIQIIVHIVCFLHVNRSAEGGWTLVSLVFTSVVLLIMVVGSLWIMYHLNSNMMPMSAGGNGGIP</sequence>
<dbReference type="GO" id="GO:0005886">
    <property type="term" value="C:plasma membrane"/>
    <property type="evidence" value="ECO:0007669"/>
    <property type="project" value="UniProtKB-SubCell"/>
</dbReference>
<dbReference type="RefSeq" id="WP_126719217.1">
    <property type="nucleotide sequence ID" value="NZ_RWJF01000001.1"/>
</dbReference>
<keyword evidence="6" id="KW-1003">Cell membrane</keyword>
<dbReference type="InterPro" id="IPR005171">
    <property type="entry name" value="Cyt_c_oxidase_su4_prok"/>
</dbReference>
<evidence type="ECO:0000256" key="7">
    <source>
        <dbReference type="ARBA" id="ARBA00022692"/>
    </source>
</evidence>
<dbReference type="PANTHER" id="PTHR36835">
    <property type="entry name" value="CYTOCHROME BO(3) UBIQUINOL OXIDASE SUBUNIT 4"/>
    <property type="match status" value="1"/>
</dbReference>
<evidence type="ECO:0000256" key="10">
    <source>
        <dbReference type="ARBA" id="ARBA00023002"/>
    </source>
</evidence>
<keyword evidence="7 17" id="KW-0812">Transmembrane</keyword>
<evidence type="ECO:0000256" key="3">
    <source>
        <dbReference type="ARBA" id="ARBA00011700"/>
    </source>
</evidence>
<evidence type="ECO:0000256" key="17">
    <source>
        <dbReference type="SAM" id="Phobius"/>
    </source>
</evidence>
<evidence type="ECO:0000313" key="19">
    <source>
        <dbReference type="Proteomes" id="UP000274661"/>
    </source>
</evidence>
<dbReference type="GO" id="GO:0015078">
    <property type="term" value="F:proton transmembrane transporter activity"/>
    <property type="evidence" value="ECO:0007669"/>
    <property type="project" value="TreeGrafter"/>
</dbReference>
<evidence type="ECO:0000256" key="1">
    <source>
        <dbReference type="ARBA" id="ARBA00004651"/>
    </source>
</evidence>
<evidence type="ECO:0000256" key="2">
    <source>
        <dbReference type="ARBA" id="ARBA00008079"/>
    </source>
</evidence>
<evidence type="ECO:0000256" key="15">
    <source>
        <dbReference type="ARBA" id="ARBA00031887"/>
    </source>
</evidence>
<proteinExistence type="inferred from homology"/>
<accession>A0A3R9WR27</accession>
<dbReference type="GO" id="GO:0009486">
    <property type="term" value="F:cytochrome bo3 ubiquinol oxidase activity"/>
    <property type="evidence" value="ECO:0007669"/>
    <property type="project" value="InterPro"/>
</dbReference>
<evidence type="ECO:0000256" key="14">
    <source>
        <dbReference type="ARBA" id="ARBA00030211"/>
    </source>
</evidence>
<dbReference type="OrthoDB" id="2375888at2"/>
<evidence type="ECO:0000256" key="16">
    <source>
        <dbReference type="ARBA" id="ARBA00032185"/>
    </source>
</evidence>
<evidence type="ECO:0000256" key="5">
    <source>
        <dbReference type="ARBA" id="ARBA00022448"/>
    </source>
</evidence>
<protein>
    <recommendedName>
        <fullName evidence="4">Cytochrome bo(3) ubiquinol oxidase subunit 4</fullName>
    </recommendedName>
    <alternativeName>
        <fullName evidence="16">Cytochrome o ubiquinol oxidase subunit 4</fullName>
    </alternativeName>
    <alternativeName>
        <fullName evidence="13">Oxidase bo(3) subunit 4</fullName>
    </alternativeName>
    <alternativeName>
        <fullName evidence="14">Ubiquinol oxidase polypeptide IV</fullName>
    </alternativeName>
    <alternativeName>
        <fullName evidence="15">Ubiquinol oxidase subunit 4</fullName>
    </alternativeName>
</protein>
<name>A0A3R9WR27_9SPHN</name>
<comment type="subunit">
    <text evidence="3">Heterooctamer of two A chains, two B chains, two C chains and two D chains.</text>
</comment>
<evidence type="ECO:0000256" key="13">
    <source>
        <dbReference type="ARBA" id="ARBA00030071"/>
    </source>
</evidence>
<dbReference type="GO" id="GO:0009319">
    <property type="term" value="C:cytochrome o ubiquinol oxidase complex"/>
    <property type="evidence" value="ECO:0007669"/>
    <property type="project" value="TreeGrafter"/>
</dbReference>
<keyword evidence="5" id="KW-0813">Transport</keyword>
<comment type="function">
    <text evidence="12">Cytochrome bo(3) ubiquinol terminal oxidase is the component of the aerobic respiratory chain of E.coli that predominates when cells are grown at high aeration. Has proton pump activity across the membrane in addition to electron transfer, pumping 2 protons/electron.</text>
</comment>
<feature type="transmembrane region" description="Helical" evidence="17">
    <location>
        <begin position="27"/>
        <end position="45"/>
    </location>
</feature>
<dbReference type="GO" id="GO:0019646">
    <property type="term" value="P:aerobic electron transport chain"/>
    <property type="evidence" value="ECO:0007669"/>
    <property type="project" value="TreeGrafter"/>
</dbReference>
<dbReference type="InterPro" id="IPR050968">
    <property type="entry name" value="Cytochrome_c_oxidase_bac_sub4"/>
</dbReference>
<keyword evidence="19" id="KW-1185">Reference proteome</keyword>
<evidence type="ECO:0000256" key="8">
    <source>
        <dbReference type="ARBA" id="ARBA00022982"/>
    </source>
</evidence>
<dbReference type="GO" id="GO:0015990">
    <property type="term" value="P:electron transport coupled proton transport"/>
    <property type="evidence" value="ECO:0007669"/>
    <property type="project" value="InterPro"/>
</dbReference>
<dbReference type="NCBIfam" id="TIGR02847">
    <property type="entry name" value="CyoD"/>
    <property type="match status" value="1"/>
</dbReference>
<evidence type="ECO:0000256" key="4">
    <source>
        <dbReference type="ARBA" id="ARBA00014689"/>
    </source>
</evidence>
<dbReference type="InterPro" id="IPR014210">
    <property type="entry name" value="Cyt_o_ubiqinol_oxidase_su4"/>
</dbReference>
<comment type="similarity">
    <text evidence="2">Belongs to the cytochrome c oxidase bacterial subunit 4 family.</text>
</comment>
<gene>
    <name evidence="18" type="primary">cyoD</name>
    <name evidence="18" type="ORF">HMF7854_11475</name>
</gene>
<evidence type="ECO:0000256" key="9">
    <source>
        <dbReference type="ARBA" id="ARBA00022989"/>
    </source>
</evidence>
<comment type="subcellular location">
    <subcellularLocation>
        <location evidence="1">Cell membrane</location>
        <topology evidence="1">Multi-pass membrane protein</topology>
    </subcellularLocation>
</comment>
<evidence type="ECO:0000313" key="18">
    <source>
        <dbReference type="EMBL" id="RST31389.1"/>
    </source>
</evidence>
<reference evidence="18 19" key="1">
    <citation type="submission" date="2018-12" db="EMBL/GenBank/DDBJ databases">
        <title>Sphingomonas sp. HMF7854 Genome sequencing and assembly.</title>
        <authorList>
            <person name="Cha I."/>
            <person name="Kang H."/>
            <person name="Kim H."/>
            <person name="Kang J."/>
            <person name="Joh K."/>
        </authorList>
    </citation>
    <scope>NUCLEOTIDE SEQUENCE [LARGE SCALE GENOMIC DNA]</scope>
    <source>
        <strain evidence="18 19">HMF7854</strain>
    </source>
</reference>
<feature type="transmembrane region" description="Helical" evidence="17">
    <location>
        <begin position="57"/>
        <end position="78"/>
    </location>
</feature>
<keyword evidence="8" id="KW-0249">Electron transport</keyword>
<feature type="transmembrane region" description="Helical" evidence="17">
    <location>
        <begin position="84"/>
        <end position="110"/>
    </location>
</feature>
<dbReference type="Proteomes" id="UP000274661">
    <property type="component" value="Unassembled WGS sequence"/>
</dbReference>
<dbReference type="EMBL" id="RWJF01000001">
    <property type="protein sequence ID" value="RST31389.1"/>
    <property type="molecule type" value="Genomic_DNA"/>
</dbReference>
<comment type="caution">
    <text evidence="18">The sequence shown here is derived from an EMBL/GenBank/DDBJ whole genome shotgun (WGS) entry which is preliminary data.</text>
</comment>
<evidence type="ECO:0000256" key="11">
    <source>
        <dbReference type="ARBA" id="ARBA00023136"/>
    </source>
</evidence>
<evidence type="ECO:0000256" key="12">
    <source>
        <dbReference type="ARBA" id="ARBA00025694"/>
    </source>
</evidence>
<dbReference type="Pfam" id="PF03626">
    <property type="entry name" value="COX4_pro"/>
    <property type="match status" value="1"/>
</dbReference>
<keyword evidence="11 17" id="KW-0472">Membrane</keyword>
<evidence type="ECO:0000256" key="6">
    <source>
        <dbReference type="ARBA" id="ARBA00022475"/>
    </source>
</evidence>
<dbReference type="AlphaFoldDB" id="A0A3R9WR27"/>
<organism evidence="18 19">
    <name type="scientific">Sphingomonas ginkgonis</name>
    <dbReference type="NCBI Taxonomy" id="2315330"/>
    <lineage>
        <taxon>Bacteria</taxon>
        <taxon>Pseudomonadati</taxon>
        <taxon>Pseudomonadota</taxon>
        <taxon>Alphaproteobacteria</taxon>
        <taxon>Sphingomonadales</taxon>
        <taxon>Sphingomonadaceae</taxon>
        <taxon>Sphingomonas</taxon>
    </lineage>
</organism>
<keyword evidence="10" id="KW-0560">Oxidoreductase</keyword>
<keyword evidence="9 17" id="KW-1133">Transmembrane helix</keyword>
<dbReference type="PANTHER" id="PTHR36835:SF1">
    <property type="entry name" value="CYTOCHROME BO(3) UBIQUINOL OXIDASE SUBUNIT 4"/>
    <property type="match status" value="1"/>
</dbReference>